<feature type="signal peptide" evidence="1">
    <location>
        <begin position="1"/>
        <end position="18"/>
    </location>
</feature>
<keyword evidence="1" id="KW-0732">Signal</keyword>
<evidence type="ECO:0000256" key="1">
    <source>
        <dbReference type="SAM" id="SignalP"/>
    </source>
</evidence>
<proteinExistence type="predicted"/>
<dbReference type="EMBL" id="AP019536">
    <property type="protein sequence ID" value="BBJ00365.1"/>
    <property type="molecule type" value="Genomic_DNA"/>
</dbReference>
<evidence type="ECO:0000313" key="3">
    <source>
        <dbReference type="Proteomes" id="UP001319121"/>
    </source>
</evidence>
<dbReference type="PROSITE" id="PS51257">
    <property type="entry name" value="PROKAR_LIPOPROTEIN"/>
    <property type="match status" value="1"/>
</dbReference>
<organism evidence="2 3">
    <name type="scientific">Ferrigenium kumadai</name>
    <dbReference type="NCBI Taxonomy" id="1682490"/>
    <lineage>
        <taxon>Bacteria</taxon>
        <taxon>Pseudomonadati</taxon>
        <taxon>Pseudomonadota</taxon>
        <taxon>Betaproteobacteria</taxon>
        <taxon>Nitrosomonadales</taxon>
        <taxon>Gallionellaceae</taxon>
        <taxon>Ferrigenium</taxon>
    </lineage>
</organism>
<name>A0AAN1T245_9PROT</name>
<evidence type="ECO:0008006" key="4">
    <source>
        <dbReference type="Google" id="ProtNLM"/>
    </source>
</evidence>
<keyword evidence="3" id="KW-1185">Reference proteome</keyword>
<gene>
    <name evidence="2" type="ORF">FGKAn22_20570</name>
</gene>
<sequence length="117" mass="11705">MRTILTFLLVFAILTACGAVESKSPGASVSFYKPSGSVQCMGGGQSLQAMERQLADAGIPVLTSACGVDGKVYAAVCGAADGRIGIFVIPAARAQAATALGFAPLSSLPAATEVVCH</sequence>
<dbReference type="KEGG" id="fku:FGKAn22_20570"/>
<protein>
    <recommendedName>
        <fullName evidence="4">Lipoprotein</fullName>
    </recommendedName>
</protein>
<feature type="chain" id="PRO_5042928323" description="Lipoprotein" evidence="1">
    <location>
        <begin position="19"/>
        <end position="117"/>
    </location>
</feature>
<evidence type="ECO:0000313" key="2">
    <source>
        <dbReference type="EMBL" id="BBJ00365.1"/>
    </source>
</evidence>
<dbReference type="AlphaFoldDB" id="A0AAN1T245"/>
<reference evidence="2 3" key="1">
    <citation type="submission" date="2019-03" db="EMBL/GenBank/DDBJ databases">
        <title>Complete genome sequence of Ferrigenium kumadai strain An22, a microaerophilic iron-oxidizing bacterium isolated from a paddy field soil.</title>
        <authorList>
            <person name="Watanabe T."/>
            <person name="Asakawa S."/>
        </authorList>
    </citation>
    <scope>NUCLEOTIDE SEQUENCE [LARGE SCALE GENOMIC DNA]</scope>
    <source>
        <strain evidence="2 3">An22</strain>
    </source>
</reference>
<dbReference type="RefSeq" id="WP_212785608.1">
    <property type="nucleotide sequence ID" value="NZ_AP019536.1"/>
</dbReference>
<accession>A0AAN1T245</accession>
<dbReference type="Proteomes" id="UP001319121">
    <property type="component" value="Chromosome"/>
</dbReference>